<evidence type="ECO:0000313" key="4">
    <source>
        <dbReference type="Proteomes" id="UP001153076"/>
    </source>
</evidence>
<sequence>MSLQVAFFSFQVLFLFLHFPKAAFIDDSFLQDRNGRGQSHKIKRSSKFLTNHFAKISRREDKQARNPQLGPECTLRAPQKPVEPPADFLGSHPQLEIPTPYGTLSTLRTIFKNKEARSGEEKVIPEERQLRKPIERLRIARLAPFTLGLFFHVHCLRHEGRERLWTIVLQQVVLKVAGGLGLLRGWLPERVACRLPVVLGWEIPPTGTEARTYEKWKRLKMKLKARLKIHAIPLKIQRRG</sequence>
<feature type="chain" id="PRO_5040193678" description="Secreted protein" evidence="2">
    <location>
        <begin position="23"/>
        <end position="240"/>
    </location>
</feature>
<gene>
    <name evidence="3" type="ORF">Cgig2_003114</name>
</gene>
<dbReference type="AlphaFoldDB" id="A0A9Q1JN73"/>
<dbReference type="EMBL" id="JAKOGI010001132">
    <property type="protein sequence ID" value="KAJ8427551.1"/>
    <property type="molecule type" value="Genomic_DNA"/>
</dbReference>
<comment type="caution">
    <text evidence="3">The sequence shown here is derived from an EMBL/GenBank/DDBJ whole genome shotgun (WGS) entry which is preliminary data.</text>
</comment>
<evidence type="ECO:0008006" key="5">
    <source>
        <dbReference type="Google" id="ProtNLM"/>
    </source>
</evidence>
<evidence type="ECO:0000256" key="1">
    <source>
        <dbReference type="SAM" id="MobiDB-lite"/>
    </source>
</evidence>
<proteinExistence type="predicted"/>
<organism evidence="3 4">
    <name type="scientific">Carnegiea gigantea</name>
    <dbReference type="NCBI Taxonomy" id="171969"/>
    <lineage>
        <taxon>Eukaryota</taxon>
        <taxon>Viridiplantae</taxon>
        <taxon>Streptophyta</taxon>
        <taxon>Embryophyta</taxon>
        <taxon>Tracheophyta</taxon>
        <taxon>Spermatophyta</taxon>
        <taxon>Magnoliopsida</taxon>
        <taxon>eudicotyledons</taxon>
        <taxon>Gunneridae</taxon>
        <taxon>Pentapetalae</taxon>
        <taxon>Caryophyllales</taxon>
        <taxon>Cactineae</taxon>
        <taxon>Cactaceae</taxon>
        <taxon>Cactoideae</taxon>
        <taxon>Echinocereeae</taxon>
        <taxon>Carnegiea</taxon>
    </lineage>
</organism>
<evidence type="ECO:0000256" key="2">
    <source>
        <dbReference type="SAM" id="SignalP"/>
    </source>
</evidence>
<feature type="region of interest" description="Disordered" evidence="1">
    <location>
        <begin position="58"/>
        <end position="77"/>
    </location>
</feature>
<accession>A0A9Q1JN73</accession>
<keyword evidence="2" id="KW-0732">Signal</keyword>
<name>A0A9Q1JN73_9CARY</name>
<evidence type="ECO:0000313" key="3">
    <source>
        <dbReference type="EMBL" id="KAJ8427551.1"/>
    </source>
</evidence>
<keyword evidence="4" id="KW-1185">Reference proteome</keyword>
<feature type="signal peptide" evidence="2">
    <location>
        <begin position="1"/>
        <end position="22"/>
    </location>
</feature>
<dbReference type="Proteomes" id="UP001153076">
    <property type="component" value="Unassembled WGS sequence"/>
</dbReference>
<reference evidence="3" key="1">
    <citation type="submission" date="2022-04" db="EMBL/GenBank/DDBJ databases">
        <title>Carnegiea gigantea Genome sequencing and assembly v2.</title>
        <authorList>
            <person name="Copetti D."/>
            <person name="Sanderson M.J."/>
            <person name="Burquez A."/>
            <person name="Wojciechowski M.F."/>
        </authorList>
    </citation>
    <scope>NUCLEOTIDE SEQUENCE</scope>
    <source>
        <strain evidence="3">SGP5-SGP5p</strain>
        <tissue evidence="3">Aerial part</tissue>
    </source>
</reference>
<protein>
    <recommendedName>
        <fullName evidence="5">Secreted protein</fullName>
    </recommendedName>
</protein>